<dbReference type="OrthoDB" id="934696at2"/>
<keyword evidence="5" id="KW-1185">Reference proteome</keyword>
<dbReference type="PANTHER" id="PTHR30273:SF2">
    <property type="entry name" value="PROTEIN FECR"/>
    <property type="match status" value="1"/>
</dbReference>
<evidence type="ECO:0000313" key="5">
    <source>
        <dbReference type="Proteomes" id="UP000295620"/>
    </source>
</evidence>
<dbReference type="InterPro" id="IPR032508">
    <property type="entry name" value="FecR_C"/>
</dbReference>
<dbReference type="AlphaFoldDB" id="A0A4R6SXI9"/>
<dbReference type="InterPro" id="IPR012373">
    <property type="entry name" value="Ferrdict_sens_TM"/>
</dbReference>
<evidence type="ECO:0000259" key="3">
    <source>
        <dbReference type="Pfam" id="PF16344"/>
    </source>
</evidence>
<dbReference type="Pfam" id="PF16344">
    <property type="entry name" value="FecR_C"/>
    <property type="match status" value="1"/>
</dbReference>
<dbReference type="EMBL" id="SNYC01000005">
    <property type="protein sequence ID" value="TDQ08892.1"/>
    <property type="molecule type" value="Genomic_DNA"/>
</dbReference>
<dbReference type="Gene3D" id="3.55.50.30">
    <property type="match status" value="1"/>
</dbReference>
<dbReference type="RefSeq" id="WP_133577231.1">
    <property type="nucleotide sequence ID" value="NZ_SNYC01000005.1"/>
</dbReference>
<dbReference type="Gene3D" id="2.60.120.1440">
    <property type="match status" value="1"/>
</dbReference>
<dbReference type="Proteomes" id="UP000295620">
    <property type="component" value="Unassembled WGS sequence"/>
</dbReference>
<evidence type="ECO:0000259" key="2">
    <source>
        <dbReference type="Pfam" id="PF04773"/>
    </source>
</evidence>
<dbReference type="PANTHER" id="PTHR30273">
    <property type="entry name" value="PERIPLASMIC SIGNAL SENSOR AND SIGMA FACTOR ACTIVATOR FECR-RELATED"/>
    <property type="match status" value="1"/>
</dbReference>
<gene>
    <name evidence="4" type="ORF">ATK78_3413</name>
</gene>
<evidence type="ECO:0000256" key="1">
    <source>
        <dbReference type="SAM" id="Phobius"/>
    </source>
</evidence>
<organism evidence="4 5">
    <name type="scientific">Pedobacter metabolipauper</name>
    <dbReference type="NCBI Taxonomy" id="425513"/>
    <lineage>
        <taxon>Bacteria</taxon>
        <taxon>Pseudomonadati</taxon>
        <taxon>Bacteroidota</taxon>
        <taxon>Sphingobacteriia</taxon>
        <taxon>Sphingobacteriales</taxon>
        <taxon>Sphingobacteriaceae</taxon>
        <taxon>Pedobacter</taxon>
    </lineage>
</organism>
<evidence type="ECO:0000313" key="4">
    <source>
        <dbReference type="EMBL" id="TDQ08892.1"/>
    </source>
</evidence>
<dbReference type="InterPro" id="IPR006860">
    <property type="entry name" value="FecR"/>
</dbReference>
<accession>A0A4R6SXI9</accession>
<keyword evidence="1" id="KW-0812">Transmembrane</keyword>
<protein>
    <submittedName>
        <fullName evidence="4">FecR family protein</fullName>
    </submittedName>
</protein>
<comment type="caution">
    <text evidence="4">The sequence shown here is derived from an EMBL/GenBank/DDBJ whole genome shotgun (WGS) entry which is preliminary data.</text>
</comment>
<feature type="domain" description="FecR protein" evidence="2">
    <location>
        <begin position="121"/>
        <end position="210"/>
    </location>
</feature>
<sequence length="334" mass="37953">MQPEKPSLEELLNKHHDGKATPEEELLLRKWVRQLNFPADQQVEDRIGQLMKHQIDRANGKGAPARIVRLMQPLRYIAAAILLILTCGGYYFISRYQPDTGNAAAIAGRVTVNFKRLLNNSGKIQEVRLADGSVVKLKSGSTLLWQVPFASDSRKVELTGKAFFNVAKNRHKPFVVFSGDITTTALGTSFWIEQQENNREIDVRLITGKVVIKKQSFHKIYTLAYLTPGQSLNYQVNTGLAKVRNQEKRIPSPNLLKAVQRELLVFDNTSLDEVFEKIQAYYQVNIEFNREEVSSMAFYGSYSETDDPERILKTIAIANNLVLKKDHQTFIISK</sequence>
<dbReference type="Pfam" id="PF04773">
    <property type="entry name" value="FecR"/>
    <property type="match status" value="1"/>
</dbReference>
<dbReference type="PIRSF" id="PIRSF018266">
    <property type="entry name" value="FecR"/>
    <property type="match status" value="1"/>
</dbReference>
<keyword evidence="1" id="KW-1133">Transmembrane helix</keyword>
<feature type="transmembrane region" description="Helical" evidence="1">
    <location>
        <begin position="74"/>
        <end position="93"/>
    </location>
</feature>
<feature type="domain" description="Protein FecR C-terminal" evidence="3">
    <location>
        <begin position="264"/>
        <end position="332"/>
    </location>
</feature>
<proteinExistence type="predicted"/>
<dbReference type="GO" id="GO:0016989">
    <property type="term" value="F:sigma factor antagonist activity"/>
    <property type="evidence" value="ECO:0007669"/>
    <property type="project" value="TreeGrafter"/>
</dbReference>
<keyword evidence="1" id="KW-0472">Membrane</keyword>
<reference evidence="4 5" key="1">
    <citation type="submission" date="2019-03" db="EMBL/GenBank/DDBJ databases">
        <title>Genomic Encyclopedia of Archaeal and Bacterial Type Strains, Phase II (KMG-II): from individual species to whole genera.</title>
        <authorList>
            <person name="Goeker M."/>
        </authorList>
    </citation>
    <scope>NUCLEOTIDE SEQUENCE [LARGE SCALE GENOMIC DNA]</scope>
    <source>
        <strain evidence="4 5">DSM 19035</strain>
    </source>
</reference>
<name>A0A4R6SXI9_9SPHI</name>